<dbReference type="Pfam" id="PF13499">
    <property type="entry name" value="EF-hand_7"/>
    <property type="match status" value="1"/>
</dbReference>
<dbReference type="EMBL" id="CAJOAY010004638">
    <property type="protein sequence ID" value="CAF4077848.1"/>
    <property type="molecule type" value="Genomic_DNA"/>
</dbReference>
<dbReference type="InterPro" id="IPR018247">
    <property type="entry name" value="EF_Hand_1_Ca_BS"/>
</dbReference>
<dbReference type="EMBL" id="CAJOAZ010001560">
    <property type="protein sequence ID" value="CAF3829450.1"/>
    <property type="molecule type" value="Genomic_DNA"/>
</dbReference>
<feature type="domain" description="EF-hand" evidence="7">
    <location>
        <begin position="157"/>
        <end position="192"/>
    </location>
</feature>
<gene>
    <name evidence="8" type="ORF">IZO911_LOCUS3623</name>
    <name evidence="10" type="ORF">KXQ929_LOCUS608</name>
    <name evidence="12" type="ORF">OKA104_LOCUS34378</name>
    <name evidence="11" type="ORF">OXD698_LOCUS19962</name>
    <name evidence="9" type="ORF">VCS650_LOCUS15079</name>
</gene>
<organism evidence="8 13">
    <name type="scientific">Adineta steineri</name>
    <dbReference type="NCBI Taxonomy" id="433720"/>
    <lineage>
        <taxon>Eukaryota</taxon>
        <taxon>Metazoa</taxon>
        <taxon>Spiralia</taxon>
        <taxon>Gnathifera</taxon>
        <taxon>Rotifera</taxon>
        <taxon>Eurotatoria</taxon>
        <taxon>Bdelloidea</taxon>
        <taxon>Adinetida</taxon>
        <taxon>Adinetidae</taxon>
        <taxon>Adineta</taxon>
    </lineage>
</organism>
<dbReference type="EMBL" id="CAJNOE010000019">
    <property type="protein sequence ID" value="CAF0742372.1"/>
    <property type="molecule type" value="Genomic_DNA"/>
</dbReference>
<keyword evidence="4" id="KW-0677">Repeat</keyword>
<dbReference type="Proteomes" id="UP000663860">
    <property type="component" value="Unassembled WGS sequence"/>
</dbReference>
<dbReference type="InterPro" id="IPR002048">
    <property type="entry name" value="EF_hand_dom"/>
</dbReference>
<comment type="similarity">
    <text evidence="1">Belongs to the recoverin family.</text>
</comment>
<dbReference type="SMART" id="SM00054">
    <property type="entry name" value="EFh"/>
    <property type="match status" value="3"/>
</dbReference>
<dbReference type="Proteomes" id="UP000663891">
    <property type="component" value="Unassembled WGS sequence"/>
</dbReference>
<evidence type="ECO:0000313" key="8">
    <source>
        <dbReference type="EMBL" id="CAF0742372.1"/>
    </source>
</evidence>
<evidence type="ECO:0000256" key="5">
    <source>
        <dbReference type="ARBA" id="ARBA00022837"/>
    </source>
</evidence>
<evidence type="ECO:0000313" key="10">
    <source>
        <dbReference type="EMBL" id="CAF3511030.1"/>
    </source>
</evidence>
<evidence type="ECO:0000256" key="3">
    <source>
        <dbReference type="ARBA" id="ARBA00022723"/>
    </source>
</evidence>
<evidence type="ECO:0000313" key="11">
    <source>
        <dbReference type="EMBL" id="CAF3829450.1"/>
    </source>
</evidence>
<dbReference type="Proteomes" id="UP000663844">
    <property type="component" value="Unassembled WGS sequence"/>
</dbReference>
<dbReference type="Proteomes" id="UP000663881">
    <property type="component" value="Unassembled WGS sequence"/>
</dbReference>
<dbReference type="PANTHER" id="PTHR23055">
    <property type="entry name" value="CALCIUM BINDING PROTEINS"/>
    <property type="match status" value="1"/>
</dbReference>
<proteinExistence type="inferred from homology"/>
<dbReference type="Gene3D" id="1.10.238.10">
    <property type="entry name" value="EF-hand"/>
    <property type="match status" value="1"/>
</dbReference>
<reference evidence="8" key="1">
    <citation type="submission" date="2021-02" db="EMBL/GenBank/DDBJ databases">
        <authorList>
            <person name="Nowell W R."/>
        </authorList>
    </citation>
    <scope>NUCLEOTIDE SEQUENCE</scope>
</reference>
<evidence type="ECO:0000313" key="12">
    <source>
        <dbReference type="EMBL" id="CAF4077848.1"/>
    </source>
</evidence>
<dbReference type="Proteomes" id="UP000663868">
    <property type="component" value="Unassembled WGS sequence"/>
</dbReference>
<dbReference type="InterPro" id="IPR011992">
    <property type="entry name" value="EF-hand-dom_pair"/>
</dbReference>
<name>A0A813NNS3_9BILA</name>
<accession>A0A813NNS3</accession>
<dbReference type="PROSITE" id="PS50222">
    <property type="entry name" value="EF_HAND_2"/>
    <property type="match status" value="3"/>
</dbReference>
<evidence type="ECO:0000256" key="4">
    <source>
        <dbReference type="ARBA" id="ARBA00022737"/>
    </source>
</evidence>
<dbReference type="InterPro" id="IPR028846">
    <property type="entry name" value="Recoverin"/>
</dbReference>
<feature type="domain" description="EF-hand" evidence="7">
    <location>
        <begin position="106"/>
        <end position="141"/>
    </location>
</feature>
<keyword evidence="2" id="KW-0519">Myristate</keyword>
<evidence type="ECO:0000259" key="7">
    <source>
        <dbReference type="PROSITE" id="PS50222"/>
    </source>
</evidence>
<dbReference type="SUPFAM" id="SSF47473">
    <property type="entry name" value="EF-hand"/>
    <property type="match status" value="1"/>
</dbReference>
<dbReference type="EMBL" id="CAJNON010000129">
    <property type="protein sequence ID" value="CAF1007575.1"/>
    <property type="molecule type" value="Genomic_DNA"/>
</dbReference>
<keyword evidence="6" id="KW-0449">Lipoprotein</keyword>
<dbReference type="AlphaFoldDB" id="A0A813NNS3"/>
<sequence>MGNLFRKPNVVYKTLTEELLIHCRTITGFSDEEINAEHTKFFSVTIDGRLRKSQMELLLGDYLPMTKRKNSKYLTDCVFSAIDTNNDGYIDFLEYLMSIKFFQTESPVEKADFVFRIIDKNGDNHVTQKELERILKCLQGYHQSLANINITDLINDGPKPAANAIVEKLDEDKSGVINVSEFVDAWLKDETIRALFTF</sequence>
<dbReference type="PANTHER" id="PTHR23055:SF178">
    <property type="entry name" value="NEUROCALCIN HOMOLOG"/>
    <property type="match status" value="1"/>
</dbReference>
<dbReference type="Pfam" id="PF13202">
    <property type="entry name" value="EF-hand_5"/>
    <property type="match status" value="1"/>
</dbReference>
<keyword evidence="5" id="KW-0106">Calcium</keyword>
<evidence type="ECO:0000313" key="13">
    <source>
        <dbReference type="Proteomes" id="UP000663860"/>
    </source>
</evidence>
<dbReference type="OrthoDB" id="114727at2759"/>
<feature type="domain" description="EF-hand" evidence="7">
    <location>
        <begin position="78"/>
        <end position="105"/>
    </location>
</feature>
<dbReference type="PRINTS" id="PR00450">
    <property type="entry name" value="RECOVERIN"/>
</dbReference>
<dbReference type="PROSITE" id="PS00018">
    <property type="entry name" value="EF_HAND_1"/>
    <property type="match status" value="3"/>
</dbReference>
<protein>
    <recommendedName>
        <fullName evidence="7">EF-hand domain-containing protein</fullName>
    </recommendedName>
</protein>
<evidence type="ECO:0000256" key="2">
    <source>
        <dbReference type="ARBA" id="ARBA00022707"/>
    </source>
</evidence>
<keyword evidence="3" id="KW-0479">Metal-binding</keyword>
<dbReference type="GO" id="GO:0005509">
    <property type="term" value="F:calcium ion binding"/>
    <property type="evidence" value="ECO:0007669"/>
    <property type="project" value="InterPro"/>
</dbReference>
<evidence type="ECO:0000256" key="6">
    <source>
        <dbReference type="ARBA" id="ARBA00023288"/>
    </source>
</evidence>
<dbReference type="CDD" id="cd00051">
    <property type="entry name" value="EFh"/>
    <property type="match status" value="2"/>
</dbReference>
<comment type="caution">
    <text evidence="8">The sequence shown here is derived from an EMBL/GenBank/DDBJ whole genome shotgun (WGS) entry which is preliminary data.</text>
</comment>
<evidence type="ECO:0000313" key="9">
    <source>
        <dbReference type="EMBL" id="CAF1007575.1"/>
    </source>
</evidence>
<dbReference type="EMBL" id="CAJOBB010000014">
    <property type="protein sequence ID" value="CAF3511030.1"/>
    <property type="molecule type" value="Genomic_DNA"/>
</dbReference>
<evidence type="ECO:0000256" key="1">
    <source>
        <dbReference type="ARBA" id="ARBA00006049"/>
    </source>
</evidence>